<accession>A0A0A1T467</accession>
<sequence length="635" mass="69974">MKPAVTGHCLQRSSPRLPVLCSAAARPTRRAGHLNATTSFFPETSRLTASPTASPRHRRLFIHLAVRAHCKGHPHDLSTNLVVRQCPTLPLVTASRSLPSLTMASAYSAYHANGKQQQTKYTLTGLGRWSGLEKSPPDPAKIRAIHVYDFDNTLFKTPLPNPALWNNQTIGLLAMQDKFINGGWWHDNNILASVGDGIHKEEPRAWEGWWNEKIVQLVQLSIRQPDAVCVLLTGRGDRKFTDIIRRMVESKGLNFDMLVLKPPIGPSNQTFDNTMHFKQAFLTELVEVYKGASELRIYEDRPKHTKAFKEFFENYNYRQSTNPTRGTIGTEVIQVPNNSTTLDPLTEVTEVQRMIQQHNEELLKQPLHLRPAKLAIKKTVFFTSYMIGQEDKTKLLALANIPADINKNSLKIHGSNVIICPKPCPKEILDKIGGMGSLMRWEVTGTACYHNSIWAACLAPAPGATSYHTESAVPHVVLAMKKGARPADAGKINTWAPLPPDQRFVFDSRVGEKMILRIEEDDPRQGDYENLYAGKGASKRKVEEQQLVAPVIPTGPRNAGRARGGGGGGGGGGKKGRSGRNRGRGGYSNYKSLDEVKPAEVLYDQNNPPPGPAAMRKGTAKGPAAAAAADLGDYY</sequence>
<proteinExistence type="predicted"/>
<dbReference type="Pfam" id="PF10307">
    <property type="entry name" value="HAD_SAK_1"/>
    <property type="match status" value="1"/>
</dbReference>
<protein>
    <recommendedName>
        <fullName evidence="2">Swiss Army Knife RNA repair protein HAD domain-containing protein</fullName>
    </recommendedName>
</protein>
<name>A0A0A1T467_9HYPO</name>
<feature type="domain" description="Swiss Army Knife RNA repair protein HAD" evidence="2">
    <location>
        <begin position="157"/>
        <end position="360"/>
    </location>
</feature>
<dbReference type="HOGENOM" id="CLU_022771_0_0_1"/>
<evidence type="ECO:0000259" key="2">
    <source>
        <dbReference type="Pfam" id="PF10307"/>
    </source>
</evidence>
<dbReference type="PANTHER" id="PTHR10335:SF23">
    <property type="entry name" value="OB FOLD-CONTAINING PROTEIN, NUCLEIC ACID BINDING"/>
    <property type="match status" value="1"/>
</dbReference>
<dbReference type="GO" id="GO:0008649">
    <property type="term" value="F:rRNA methyltransferase activity"/>
    <property type="evidence" value="ECO:0007669"/>
    <property type="project" value="TreeGrafter"/>
</dbReference>
<dbReference type="InterPro" id="IPR018812">
    <property type="entry name" value="SAK_HAD"/>
</dbReference>
<gene>
    <name evidence="3" type="ORF">VHEMI07667</name>
</gene>
<dbReference type="PANTHER" id="PTHR10335">
    <property type="entry name" value="RRNA 2-O-METHYLTRANSFERASE FIBRILLARIN"/>
    <property type="match status" value="1"/>
</dbReference>
<dbReference type="OrthoDB" id="5596992at2759"/>
<feature type="compositionally biased region" description="Basic residues" evidence="1">
    <location>
        <begin position="574"/>
        <end position="583"/>
    </location>
</feature>
<dbReference type="Proteomes" id="UP000039046">
    <property type="component" value="Unassembled WGS sequence"/>
</dbReference>
<reference evidence="3 4" key="1">
    <citation type="journal article" date="2015" name="Genome Announc.">
        <title>Draft Genome Sequence and Gene Annotation of the Entomopathogenic Fungus Verticillium hemipterigenum.</title>
        <authorList>
            <person name="Horn F."/>
            <person name="Habel A."/>
            <person name="Scharf D.H."/>
            <person name="Dworschak J."/>
            <person name="Brakhage A.A."/>
            <person name="Guthke R."/>
            <person name="Hertweck C."/>
            <person name="Linde J."/>
        </authorList>
    </citation>
    <scope>NUCLEOTIDE SEQUENCE [LARGE SCALE GENOMIC DNA]</scope>
</reference>
<dbReference type="GO" id="GO:0003723">
    <property type="term" value="F:RNA binding"/>
    <property type="evidence" value="ECO:0007669"/>
    <property type="project" value="TreeGrafter"/>
</dbReference>
<dbReference type="GO" id="GO:0000494">
    <property type="term" value="P:box C/D sno(s)RNA 3'-end processing"/>
    <property type="evidence" value="ECO:0007669"/>
    <property type="project" value="TreeGrafter"/>
</dbReference>
<evidence type="ECO:0000313" key="3">
    <source>
        <dbReference type="EMBL" id="CEJ91986.1"/>
    </source>
</evidence>
<evidence type="ECO:0000256" key="1">
    <source>
        <dbReference type="SAM" id="MobiDB-lite"/>
    </source>
</evidence>
<dbReference type="EMBL" id="CDHN01000004">
    <property type="protein sequence ID" value="CEJ91986.1"/>
    <property type="molecule type" value="Genomic_DNA"/>
</dbReference>
<feature type="compositionally biased region" description="Gly residues" evidence="1">
    <location>
        <begin position="562"/>
        <end position="573"/>
    </location>
</feature>
<keyword evidence="4" id="KW-1185">Reference proteome</keyword>
<dbReference type="GO" id="GO:1990259">
    <property type="term" value="F:histone H2AQ104 methyltransferase activity"/>
    <property type="evidence" value="ECO:0007669"/>
    <property type="project" value="TreeGrafter"/>
</dbReference>
<organism evidence="3 4">
    <name type="scientific">[Torrubiella] hemipterigena</name>
    <dbReference type="NCBI Taxonomy" id="1531966"/>
    <lineage>
        <taxon>Eukaryota</taxon>
        <taxon>Fungi</taxon>
        <taxon>Dikarya</taxon>
        <taxon>Ascomycota</taxon>
        <taxon>Pezizomycotina</taxon>
        <taxon>Sordariomycetes</taxon>
        <taxon>Hypocreomycetidae</taxon>
        <taxon>Hypocreales</taxon>
        <taxon>Clavicipitaceae</taxon>
        <taxon>Clavicipitaceae incertae sedis</taxon>
        <taxon>'Torrubiella' clade</taxon>
    </lineage>
</organism>
<feature type="region of interest" description="Disordered" evidence="1">
    <location>
        <begin position="552"/>
        <end position="635"/>
    </location>
</feature>
<dbReference type="GO" id="GO:0031428">
    <property type="term" value="C:box C/D methylation guide snoRNP complex"/>
    <property type="evidence" value="ECO:0007669"/>
    <property type="project" value="TreeGrafter"/>
</dbReference>
<dbReference type="AlphaFoldDB" id="A0A0A1T467"/>
<dbReference type="GO" id="GO:0032040">
    <property type="term" value="C:small-subunit processome"/>
    <property type="evidence" value="ECO:0007669"/>
    <property type="project" value="TreeGrafter"/>
</dbReference>
<evidence type="ECO:0000313" key="4">
    <source>
        <dbReference type="Proteomes" id="UP000039046"/>
    </source>
</evidence>